<dbReference type="Pfam" id="PF12781">
    <property type="entry name" value="AAA_9"/>
    <property type="match status" value="1"/>
</dbReference>
<dbReference type="GO" id="GO:0007018">
    <property type="term" value="P:microtubule-based movement"/>
    <property type="evidence" value="ECO:0007669"/>
    <property type="project" value="InterPro"/>
</dbReference>
<dbReference type="Pfam" id="PF12777">
    <property type="entry name" value="MT"/>
    <property type="match status" value="1"/>
</dbReference>
<dbReference type="InterPro" id="IPR024743">
    <property type="entry name" value="Dynein_HC_stalk"/>
</dbReference>
<dbReference type="InterPro" id="IPR026983">
    <property type="entry name" value="DHC"/>
</dbReference>
<proteinExistence type="predicted"/>
<feature type="non-terminal residue" evidence="3">
    <location>
        <position position="1"/>
    </location>
</feature>
<dbReference type="GO" id="GO:0045505">
    <property type="term" value="F:dynein intermediate chain binding"/>
    <property type="evidence" value="ECO:0007669"/>
    <property type="project" value="InterPro"/>
</dbReference>
<feature type="domain" description="Dynein heavy chain ATP-binding dynein motor region" evidence="2">
    <location>
        <begin position="96"/>
        <end position="207"/>
    </location>
</feature>
<dbReference type="PANTHER" id="PTHR22878:SF68">
    <property type="entry name" value="DYNEIN HEAVY CHAIN 6, AXONEMAL-LIKE"/>
    <property type="match status" value="1"/>
</dbReference>
<feature type="domain" description="Dynein heavy chain coiled coil stalk" evidence="1">
    <location>
        <begin position="8"/>
        <end position="66"/>
    </location>
</feature>
<dbReference type="InterPro" id="IPR035706">
    <property type="entry name" value="AAA_9"/>
</dbReference>
<dbReference type="InterPro" id="IPR027417">
    <property type="entry name" value="P-loop_NTPase"/>
</dbReference>
<evidence type="ECO:0008006" key="5">
    <source>
        <dbReference type="Google" id="ProtNLM"/>
    </source>
</evidence>
<protein>
    <recommendedName>
        <fullName evidence="5">Dynein heavy chain ATP-binding dynein motor region domain-containing protein</fullName>
    </recommendedName>
</protein>
<evidence type="ECO:0000313" key="4">
    <source>
        <dbReference type="Proteomes" id="UP000752696"/>
    </source>
</evidence>
<evidence type="ECO:0000313" key="3">
    <source>
        <dbReference type="EMBL" id="CAD1478084.1"/>
    </source>
</evidence>
<dbReference type="AlphaFoldDB" id="A0A6V7HCD2"/>
<dbReference type="Gene3D" id="1.20.920.20">
    <property type="match status" value="1"/>
</dbReference>
<dbReference type="EMBL" id="CAJDYZ010010477">
    <property type="protein sequence ID" value="CAD1478084.1"/>
    <property type="molecule type" value="Genomic_DNA"/>
</dbReference>
<dbReference type="GO" id="GO:0030286">
    <property type="term" value="C:dynein complex"/>
    <property type="evidence" value="ECO:0007669"/>
    <property type="project" value="InterPro"/>
</dbReference>
<evidence type="ECO:0000259" key="2">
    <source>
        <dbReference type="Pfam" id="PF12781"/>
    </source>
</evidence>
<reference evidence="3" key="1">
    <citation type="submission" date="2020-07" db="EMBL/GenBank/DDBJ databases">
        <authorList>
            <person name="Nazaruddin N."/>
        </authorList>
    </citation>
    <scope>NUCLEOTIDE SEQUENCE</scope>
</reference>
<evidence type="ECO:0000259" key="1">
    <source>
        <dbReference type="Pfam" id="PF12777"/>
    </source>
</evidence>
<dbReference type="Proteomes" id="UP000752696">
    <property type="component" value="Unassembled WGS sequence"/>
</dbReference>
<gene>
    <name evidence="3" type="ORF">MHI_LOCUS773396</name>
</gene>
<organism evidence="3 4">
    <name type="scientific">Heterotrigona itama</name>
    <dbReference type="NCBI Taxonomy" id="395501"/>
    <lineage>
        <taxon>Eukaryota</taxon>
        <taxon>Metazoa</taxon>
        <taxon>Ecdysozoa</taxon>
        <taxon>Arthropoda</taxon>
        <taxon>Hexapoda</taxon>
        <taxon>Insecta</taxon>
        <taxon>Pterygota</taxon>
        <taxon>Neoptera</taxon>
        <taxon>Endopterygota</taxon>
        <taxon>Hymenoptera</taxon>
        <taxon>Apocrita</taxon>
        <taxon>Aculeata</taxon>
        <taxon>Apoidea</taxon>
        <taxon>Anthophila</taxon>
        <taxon>Apidae</taxon>
        <taxon>Heterotrigona</taxon>
    </lineage>
</organism>
<keyword evidence="4" id="KW-1185">Reference proteome</keyword>
<dbReference type="OrthoDB" id="7613425at2759"/>
<accession>A0A6V7HCD2</accession>
<name>A0A6V7HCD2_9HYME</name>
<dbReference type="Gene3D" id="3.40.50.300">
    <property type="entry name" value="P-loop containing nucleotide triphosphate hydrolases"/>
    <property type="match status" value="1"/>
</dbReference>
<dbReference type="GO" id="GO:0051959">
    <property type="term" value="F:dynein light intermediate chain binding"/>
    <property type="evidence" value="ECO:0007669"/>
    <property type="project" value="InterPro"/>
</dbReference>
<feature type="non-terminal residue" evidence="3">
    <location>
        <position position="208"/>
    </location>
</feature>
<dbReference type="PANTHER" id="PTHR22878">
    <property type="entry name" value="DYNEIN HEAVY CHAIN 6, AXONEMAL-LIKE-RELATED"/>
    <property type="match status" value="1"/>
</dbReference>
<comment type="caution">
    <text evidence="3">The sequence shown here is derived from an EMBL/GenBank/DDBJ whole genome shotgun (WGS) entry which is preliminary data.</text>
</comment>
<sequence>AELLKLKLERAAMLVDGLSDERIRWENTVGSLGGFFDWLPGDCLISTAFVSYLGPFVSNYREKLISIWMKEVREKEIPTSPQLDVKEFLADPAVIRDWNMQGLPSDDFSTENGIIVTRGTRWPLVIDPQCQGVKWIKNMEAKNKEKKKSVFRIFQRFQNLKVIDFGQPDFVKVLENAIQYGKPVLLENIGEMIDPVLNPILERALVKI</sequence>